<dbReference type="AlphaFoldDB" id="A0A067L1W3"/>
<dbReference type="OrthoDB" id="1717591at2759"/>
<feature type="compositionally biased region" description="Polar residues" evidence="1">
    <location>
        <begin position="131"/>
        <end position="141"/>
    </location>
</feature>
<feature type="compositionally biased region" description="Basic and acidic residues" evidence="1">
    <location>
        <begin position="503"/>
        <end position="514"/>
    </location>
</feature>
<dbReference type="GO" id="GO:0072583">
    <property type="term" value="P:clathrin-dependent endocytosis"/>
    <property type="evidence" value="ECO:0007669"/>
    <property type="project" value="TreeGrafter"/>
</dbReference>
<dbReference type="Gene3D" id="1.10.287.110">
    <property type="entry name" value="DnaJ domain"/>
    <property type="match status" value="1"/>
</dbReference>
<sequence length="721" mass="79897">MNHTDSSPKSPSSDIDFKDVFGGPPRRASMQEIRCSIAESSETYSLRKSDAVETSLHARRWSGLSEKPVFGEESINRRRYPSQDFFDDIFRCNDSFSSSPRKNDRDVFSSSPGSRVLSPGRPLPPRAEPFTSPSLPAQFSPTAKLIKGTDLPTFGSSDGNHHKNKDGTLNGVNVYSYSPLSRFSSQTNQVQEESRNDVCSKSSLLQEPFLSSEDPLNLAKPDEMDKGSNLEKDSNRSTLGSHFHFSIYKWASKGVPLALPLRGGNVSKLKEKIKFERSLSSSGRIACEGMAKELSSATPEDIDCSTFNNSISTDAAKYSEIELDRRENGSLFNANTDRRVERRQTVEETVLPKSVSPNLSTVILQNSMQETKPQSVLDKGSSGKIEQIPAATQATPKTLHSLMSGPDEMTIKNELKESKVETKKLAAIFDVSGKVKKQDGEGIILSNEGMDESNLQGSSISSRDSIAKNRGRGKVKEFVKIFNQEASNKPKFNEDSQIQSSGWKERGKFKPHDDADITTTEVNMKVCLPNANKDNTPIASITVDEVLKQSDERYSKLRTNNHKFMDISSGLKDRSNSNGVSVPDGSEAIIGDLCDSFQGNILIKELPQDEDEQPQAGDNQEEIQVIDAKIREWSNGKEGNIRSLLSTLQYVVWPESGWKPVPLVDIIEGNAVKRSYQKALLRLHPDKLQQKGATSHQKYIAEKVFDVLQEAWSHFNSVGSL</sequence>
<evidence type="ECO:0000313" key="2">
    <source>
        <dbReference type="EMBL" id="KDP38475.1"/>
    </source>
</evidence>
<feature type="region of interest" description="Disordered" evidence="1">
    <location>
        <begin position="490"/>
        <end position="514"/>
    </location>
</feature>
<gene>
    <name evidence="2" type="ORF">JCGZ_04400</name>
</gene>
<feature type="region of interest" description="Disordered" evidence="1">
    <location>
        <begin position="94"/>
        <end position="170"/>
    </location>
</feature>
<dbReference type="GO" id="GO:0030276">
    <property type="term" value="F:clathrin binding"/>
    <property type="evidence" value="ECO:0007669"/>
    <property type="project" value="TreeGrafter"/>
</dbReference>
<proteinExistence type="predicted"/>
<dbReference type="GO" id="GO:0072318">
    <property type="term" value="P:clathrin coat disassembly"/>
    <property type="evidence" value="ECO:0007669"/>
    <property type="project" value="TreeGrafter"/>
</dbReference>
<dbReference type="KEGG" id="jcu:105633757"/>
<dbReference type="EMBL" id="KK914362">
    <property type="protein sequence ID" value="KDP38475.1"/>
    <property type="molecule type" value="Genomic_DNA"/>
</dbReference>
<dbReference type="InterPro" id="IPR001623">
    <property type="entry name" value="DnaJ_domain"/>
</dbReference>
<feature type="compositionally biased region" description="Low complexity" evidence="1">
    <location>
        <begin position="1"/>
        <end position="14"/>
    </location>
</feature>
<dbReference type="InterPro" id="IPR036869">
    <property type="entry name" value="J_dom_sf"/>
</dbReference>
<protein>
    <recommendedName>
        <fullName evidence="4">J domain-containing protein</fullName>
    </recommendedName>
</protein>
<keyword evidence="3" id="KW-1185">Reference proteome</keyword>
<dbReference type="FunFam" id="1.10.287.110:FF:000043">
    <property type="entry name" value="J-domain protein required for chloroplast accumulation response 1"/>
    <property type="match status" value="1"/>
</dbReference>
<organism evidence="2 3">
    <name type="scientific">Jatropha curcas</name>
    <name type="common">Barbados nut</name>
    <dbReference type="NCBI Taxonomy" id="180498"/>
    <lineage>
        <taxon>Eukaryota</taxon>
        <taxon>Viridiplantae</taxon>
        <taxon>Streptophyta</taxon>
        <taxon>Embryophyta</taxon>
        <taxon>Tracheophyta</taxon>
        <taxon>Spermatophyta</taxon>
        <taxon>Magnoliopsida</taxon>
        <taxon>eudicotyledons</taxon>
        <taxon>Gunneridae</taxon>
        <taxon>Pentapetalae</taxon>
        <taxon>rosids</taxon>
        <taxon>fabids</taxon>
        <taxon>Malpighiales</taxon>
        <taxon>Euphorbiaceae</taxon>
        <taxon>Crotonoideae</taxon>
        <taxon>Jatropheae</taxon>
        <taxon>Jatropha</taxon>
    </lineage>
</organism>
<dbReference type="SUPFAM" id="SSF46565">
    <property type="entry name" value="Chaperone J-domain"/>
    <property type="match status" value="1"/>
</dbReference>
<dbReference type="Proteomes" id="UP000027138">
    <property type="component" value="Unassembled WGS sequence"/>
</dbReference>
<feature type="region of interest" description="Disordered" evidence="1">
    <location>
        <begin position="210"/>
        <end position="235"/>
    </location>
</feature>
<dbReference type="STRING" id="180498.A0A067L1W3"/>
<accession>A0A067L1W3</accession>
<reference evidence="2 3" key="1">
    <citation type="journal article" date="2014" name="PLoS ONE">
        <title>Global Analysis of Gene Expression Profiles in Physic Nut (Jatropha curcas L.) Seedlings Exposed to Salt Stress.</title>
        <authorList>
            <person name="Zhang L."/>
            <person name="Zhang C."/>
            <person name="Wu P."/>
            <person name="Chen Y."/>
            <person name="Li M."/>
            <person name="Jiang H."/>
            <person name="Wu G."/>
        </authorList>
    </citation>
    <scope>NUCLEOTIDE SEQUENCE [LARGE SCALE GENOMIC DNA]</scope>
    <source>
        <strain evidence="3">cv. GZQX0401</strain>
        <tissue evidence="2">Young leaves</tissue>
    </source>
</reference>
<dbReference type="PANTHER" id="PTHR23172:SF64">
    <property type="entry name" value="J DOMAIN-CONTAINING PROTEIN REQUIRED FOR CHLOROPLAST ACCUMULATION RESPONSE 1"/>
    <property type="match status" value="1"/>
</dbReference>
<evidence type="ECO:0008006" key="4">
    <source>
        <dbReference type="Google" id="ProtNLM"/>
    </source>
</evidence>
<dbReference type="GO" id="GO:0005737">
    <property type="term" value="C:cytoplasm"/>
    <property type="evidence" value="ECO:0007669"/>
    <property type="project" value="TreeGrafter"/>
</dbReference>
<evidence type="ECO:0000313" key="3">
    <source>
        <dbReference type="Proteomes" id="UP000027138"/>
    </source>
</evidence>
<feature type="compositionally biased region" description="Basic and acidic residues" evidence="1">
    <location>
        <begin position="220"/>
        <end position="235"/>
    </location>
</feature>
<name>A0A067L1W3_JATCU</name>
<dbReference type="CDD" id="cd06257">
    <property type="entry name" value="DnaJ"/>
    <property type="match status" value="1"/>
</dbReference>
<dbReference type="GO" id="GO:0031982">
    <property type="term" value="C:vesicle"/>
    <property type="evidence" value="ECO:0007669"/>
    <property type="project" value="TreeGrafter"/>
</dbReference>
<dbReference type="PANTHER" id="PTHR23172">
    <property type="entry name" value="AUXILIN/CYCLIN G-ASSOCIATED KINASE-RELATED"/>
    <property type="match status" value="1"/>
</dbReference>
<feature type="region of interest" description="Disordered" evidence="1">
    <location>
        <begin position="1"/>
        <end position="28"/>
    </location>
</feature>
<evidence type="ECO:0000256" key="1">
    <source>
        <dbReference type="SAM" id="MobiDB-lite"/>
    </source>
</evidence>